<accession>A0A9P7VJW4</accession>
<name>A0A9P7VJW4_9AGAR</name>
<reference evidence="2" key="1">
    <citation type="submission" date="2020-11" db="EMBL/GenBank/DDBJ databases">
        <title>Adaptations for nitrogen fixation in a non-lichenized fungal sporocarp promotes dispersal by wood-feeding termites.</title>
        <authorList>
            <consortium name="DOE Joint Genome Institute"/>
            <person name="Koch R.A."/>
            <person name="Yoon G."/>
            <person name="Arayal U."/>
            <person name="Lail K."/>
            <person name="Amirebrahimi M."/>
            <person name="Labutti K."/>
            <person name="Lipzen A."/>
            <person name="Riley R."/>
            <person name="Barry K."/>
            <person name="Henrissat B."/>
            <person name="Grigoriev I.V."/>
            <person name="Herr J.R."/>
            <person name="Aime M.C."/>
        </authorList>
    </citation>
    <scope>NUCLEOTIDE SEQUENCE</scope>
    <source>
        <strain evidence="2">MCA 3950</strain>
    </source>
</reference>
<proteinExistence type="predicted"/>
<gene>
    <name evidence="2" type="ORF">BT62DRAFT_936630</name>
</gene>
<dbReference type="AlphaFoldDB" id="A0A9P7VJW4"/>
<organism evidence="2 3">
    <name type="scientific">Guyanagaster necrorhizus</name>
    <dbReference type="NCBI Taxonomy" id="856835"/>
    <lineage>
        <taxon>Eukaryota</taxon>
        <taxon>Fungi</taxon>
        <taxon>Dikarya</taxon>
        <taxon>Basidiomycota</taxon>
        <taxon>Agaricomycotina</taxon>
        <taxon>Agaricomycetes</taxon>
        <taxon>Agaricomycetidae</taxon>
        <taxon>Agaricales</taxon>
        <taxon>Marasmiineae</taxon>
        <taxon>Physalacriaceae</taxon>
        <taxon>Guyanagaster</taxon>
    </lineage>
</organism>
<keyword evidence="3" id="KW-1185">Reference proteome</keyword>
<dbReference type="RefSeq" id="XP_043035477.1">
    <property type="nucleotide sequence ID" value="XM_043187161.1"/>
</dbReference>
<feature type="region of interest" description="Disordered" evidence="1">
    <location>
        <begin position="1"/>
        <end position="50"/>
    </location>
</feature>
<evidence type="ECO:0000313" key="3">
    <source>
        <dbReference type="Proteomes" id="UP000812287"/>
    </source>
</evidence>
<sequence>MPTATSQGTMIVVTTGQPPTSNLRMSTPEPNPPDERPWIEQRPAIPVPKSPLPALADLLVVNKKREGIGARTKGARG</sequence>
<comment type="caution">
    <text evidence="2">The sequence shown here is derived from an EMBL/GenBank/DDBJ whole genome shotgun (WGS) entry which is preliminary data.</text>
</comment>
<dbReference type="EMBL" id="MU250555">
    <property type="protein sequence ID" value="KAG7441977.1"/>
    <property type="molecule type" value="Genomic_DNA"/>
</dbReference>
<protein>
    <submittedName>
        <fullName evidence="2">Uncharacterized protein</fullName>
    </submittedName>
</protein>
<evidence type="ECO:0000256" key="1">
    <source>
        <dbReference type="SAM" id="MobiDB-lite"/>
    </source>
</evidence>
<dbReference type="Proteomes" id="UP000812287">
    <property type="component" value="Unassembled WGS sequence"/>
</dbReference>
<dbReference type="GeneID" id="66109458"/>
<evidence type="ECO:0000313" key="2">
    <source>
        <dbReference type="EMBL" id="KAG7441977.1"/>
    </source>
</evidence>
<feature type="compositionally biased region" description="Polar residues" evidence="1">
    <location>
        <begin position="1"/>
        <end position="25"/>
    </location>
</feature>